<dbReference type="InterPro" id="IPR001789">
    <property type="entry name" value="Sig_transdc_resp-reg_receiver"/>
</dbReference>
<dbReference type="InterPro" id="IPR050595">
    <property type="entry name" value="Bact_response_regulator"/>
</dbReference>
<evidence type="ECO:0000313" key="5">
    <source>
        <dbReference type="Proteomes" id="UP000464480"/>
    </source>
</evidence>
<dbReference type="AlphaFoldDB" id="A0A6I6XIN3"/>
<dbReference type="InterPro" id="IPR011006">
    <property type="entry name" value="CheY-like_superfamily"/>
</dbReference>
<name>A0A6I6XIN3_PSEPU</name>
<evidence type="ECO:0000256" key="2">
    <source>
        <dbReference type="PROSITE-ProRule" id="PRU00169"/>
    </source>
</evidence>
<evidence type="ECO:0000256" key="1">
    <source>
        <dbReference type="ARBA" id="ARBA00022553"/>
    </source>
</evidence>
<dbReference type="RefSeq" id="WP_159410793.1">
    <property type="nucleotide sequence ID" value="NZ_CP026115.2"/>
</dbReference>
<sequence>MNKFENCLPASPNVLIVEDDPMIRELLSYYLEDQGASVKAVTTADDGRDELVSQRWDLMLIDIQTPGMLNGVDLAWIANQQRPETRIVVMSGYFDFAGRALPEKAVFLPKPWPMTKFRDIIASELALAAVEH</sequence>
<dbReference type="Proteomes" id="UP000464480">
    <property type="component" value="Chromosome"/>
</dbReference>
<dbReference type="SMART" id="SM00448">
    <property type="entry name" value="REC"/>
    <property type="match status" value="1"/>
</dbReference>
<feature type="modified residue" description="4-aspartylphosphate" evidence="2">
    <location>
        <position position="62"/>
    </location>
</feature>
<organism evidence="4 5">
    <name type="scientific">Pseudomonas putida</name>
    <name type="common">Arthrobacter siderocapsulatus</name>
    <dbReference type="NCBI Taxonomy" id="303"/>
    <lineage>
        <taxon>Bacteria</taxon>
        <taxon>Pseudomonadati</taxon>
        <taxon>Pseudomonadota</taxon>
        <taxon>Gammaproteobacteria</taxon>
        <taxon>Pseudomonadales</taxon>
        <taxon>Pseudomonadaceae</taxon>
        <taxon>Pseudomonas</taxon>
    </lineage>
</organism>
<dbReference type="PROSITE" id="PS50110">
    <property type="entry name" value="RESPONSE_REGULATORY"/>
    <property type="match status" value="1"/>
</dbReference>
<dbReference type="GO" id="GO:0000160">
    <property type="term" value="P:phosphorelay signal transduction system"/>
    <property type="evidence" value="ECO:0007669"/>
    <property type="project" value="InterPro"/>
</dbReference>
<keyword evidence="1 2" id="KW-0597">Phosphoprotein</keyword>
<dbReference type="EMBL" id="CP026115">
    <property type="protein sequence ID" value="QHG65460.1"/>
    <property type="molecule type" value="Genomic_DNA"/>
</dbReference>
<dbReference type="PANTHER" id="PTHR44591:SF21">
    <property type="entry name" value="TWO-COMPONENT RESPONSE REGULATOR"/>
    <property type="match status" value="1"/>
</dbReference>
<reference evidence="4 5" key="1">
    <citation type="submission" date="2020-02" db="EMBL/GenBank/DDBJ databases">
        <title>Pseudomonas Putida W5 Complete Genome Assembly.</title>
        <authorList>
            <person name="Yuan Z.-C."/>
            <person name="Shaw G.A."/>
            <person name="Cusano A.D."/>
            <person name="Caddey B.J."/>
            <person name="Weselowski B.J."/>
        </authorList>
    </citation>
    <scope>NUCLEOTIDE SEQUENCE [LARGE SCALE GENOMIC DNA]</scope>
    <source>
        <strain evidence="4 5">W5</strain>
    </source>
</reference>
<feature type="domain" description="Response regulatory" evidence="3">
    <location>
        <begin position="13"/>
        <end position="125"/>
    </location>
</feature>
<dbReference type="SUPFAM" id="SSF52172">
    <property type="entry name" value="CheY-like"/>
    <property type="match status" value="1"/>
</dbReference>
<evidence type="ECO:0000259" key="3">
    <source>
        <dbReference type="PROSITE" id="PS50110"/>
    </source>
</evidence>
<dbReference type="Pfam" id="PF00072">
    <property type="entry name" value="Response_reg"/>
    <property type="match status" value="1"/>
</dbReference>
<accession>A0A6I6XIN3</accession>
<dbReference type="Gene3D" id="3.40.50.2300">
    <property type="match status" value="1"/>
</dbReference>
<proteinExistence type="predicted"/>
<protein>
    <submittedName>
        <fullName evidence="4">Response regulator</fullName>
    </submittedName>
</protein>
<dbReference type="PANTHER" id="PTHR44591">
    <property type="entry name" value="STRESS RESPONSE REGULATOR PROTEIN 1"/>
    <property type="match status" value="1"/>
</dbReference>
<evidence type="ECO:0000313" key="4">
    <source>
        <dbReference type="EMBL" id="QHG65460.1"/>
    </source>
</evidence>
<gene>
    <name evidence="4" type="ORF">C2H86_14055</name>
</gene>